<proteinExistence type="predicted"/>
<evidence type="ECO:0000256" key="1">
    <source>
        <dbReference type="SAM" id="SignalP"/>
    </source>
</evidence>
<feature type="chain" id="PRO_5047021685" evidence="1">
    <location>
        <begin position="28"/>
        <end position="86"/>
    </location>
</feature>
<protein>
    <submittedName>
        <fullName evidence="2">Uncharacterized protein</fullName>
    </submittedName>
</protein>
<sequence length="86" mass="9161">MANSTKPFFRIALIAGIALGPASPSFSQTSSSRIASTAPAITAFQALYKYSKHDLGLNLDTMKERLGKRLIVLGQQLLKDAAVSGH</sequence>
<name>A0ABU0S660_9HYPH</name>
<organism evidence="2 3">
    <name type="scientific">Phyllobacterium ifriqiyense</name>
    <dbReference type="NCBI Taxonomy" id="314238"/>
    <lineage>
        <taxon>Bacteria</taxon>
        <taxon>Pseudomonadati</taxon>
        <taxon>Pseudomonadota</taxon>
        <taxon>Alphaproteobacteria</taxon>
        <taxon>Hyphomicrobiales</taxon>
        <taxon>Phyllobacteriaceae</taxon>
        <taxon>Phyllobacterium</taxon>
    </lineage>
</organism>
<dbReference type="EMBL" id="JAUSZT010000002">
    <property type="protein sequence ID" value="MDQ0996006.1"/>
    <property type="molecule type" value="Genomic_DNA"/>
</dbReference>
<gene>
    <name evidence="2" type="ORF">QFZ34_001183</name>
</gene>
<evidence type="ECO:0000313" key="3">
    <source>
        <dbReference type="Proteomes" id="UP001237780"/>
    </source>
</evidence>
<reference evidence="2 3" key="1">
    <citation type="submission" date="2023-07" db="EMBL/GenBank/DDBJ databases">
        <title>Comparative genomics of wheat-associated soil bacteria to identify genetic determinants of phenazine resistance.</title>
        <authorList>
            <person name="Mouncey N."/>
        </authorList>
    </citation>
    <scope>NUCLEOTIDE SEQUENCE [LARGE SCALE GENOMIC DNA]</scope>
    <source>
        <strain evidence="2 3">W4I11</strain>
    </source>
</reference>
<keyword evidence="3" id="KW-1185">Reference proteome</keyword>
<dbReference type="Proteomes" id="UP001237780">
    <property type="component" value="Unassembled WGS sequence"/>
</dbReference>
<evidence type="ECO:0000313" key="2">
    <source>
        <dbReference type="EMBL" id="MDQ0996006.1"/>
    </source>
</evidence>
<comment type="caution">
    <text evidence="2">The sequence shown here is derived from an EMBL/GenBank/DDBJ whole genome shotgun (WGS) entry which is preliminary data.</text>
</comment>
<accession>A0ABU0S660</accession>
<feature type="signal peptide" evidence="1">
    <location>
        <begin position="1"/>
        <end position="27"/>
    </location>
</feature>
<keyword evidence="1" id="KW-0732">Signal</keyword>
<dbReference type="RefSeq" id="WP_307277996.1">
    <property type="nucleotide sequence ID" value="NZ_JAUSZT010000002.1"/>
</dbReference>